<keyword evidence="4" id="KW-0964">Secreted</keyword>
<dbReference type="GO" id="GO:0005576">
    <property type="term" value="C:extracellular region"/>
    <property type="evidence" value="ECO:0007669"/>
    <property type="project" value="UniProtKB-SubCell"/>
</dbReference>
<comment type="subcellular location">
    <subcellularLocation>
        <location evidence="4">Secreted</location>
    </subcellularLocation>
</comment>
<comment type="function">
    <text evidence="4">Esterase involved in the hydrolysis of xylan, a major structural heterogeneous polysaccharide found in plant biomass representing the second most abundant polysaccharide in the biosphere, after cellulose.</text>
</comment>
<dbReference type="GO" id="GO:0052689">
    <property type="term" value="F:carboxylic ester hydrolase activity"/>
    <property type="evidence" value="ECO:0007669"/>
    <property type="project" value="UniProtKB-KW"/>
</dbReference>
<dbReference type="OrthoDB" id="2425929at2759"/>
<keyword evidence="4" id="KW-0624">Polysaccharide degradation</keyword>
<dbReference type="InterPro" id="IPR050955">
    <property type="entry name" value="Plant_Biomass_Hydrol_Est"/>
</dbReference>
<comment type="similarity">
    <text evidence="4">Belongs to the carbohydrate esterase 1 (CE1) family.</text>
</comment>
<feature type="chain" id="PRO_5029037450" description="Carboxylic ester hydrolase" evidence="4">
    <location>
        <begin position="24"/>
        <end position="313"/>
    </location>
</feature>
<dbReference type="GO" id="GO:0045493">
    <property type="term" value="P:xylan catabolic process"/>
    <property type="evidence" value="ECO:0007669"/>
    <property type="project" value="UniProtKB-UniRule"/>
</dbReference>
<proteinExistence type="inferred from homology"/>
<keyword evidence="6" id="KW-1185">Reference proteome</keyword>
<dbReference type="EMBL" id="KV460229">
    <property type="protein sequence ID" value="OBT96271.1"/>
    <property type="molecule type" value="Genomic_DNA"/>
</dbReference>
<reference evidence="5 6" key="1">
    <citation type="submission" date="2016-03" db="EMBL/GenBank/DDBJ databases">
        <title>Comparative genomics of Pseudogymnoascus destructans, the fungus causing white-nose syndrome of bats.</title>
        <authorList>
            <person name="Palmer J.M."/>
            <person name="Drees K.P."/>
            <person name="Foster J.T."/>
            <person name="Lindner D.L."/>
        </authorList>
    </citation>
    <scope>NUCLEOTIDE SEQUENCE [LARGE SCALE GENOMIC DNA]</scope>
    <source>
        <strain evidence="5 6">UAMH 10579</strain>
    </source>
</reference>
<evidence type="ECO:0000313" key="5">
    <source>
        <dbReference type="EMBL" id="OBT96271.1"/>
    </source>
</evidence>
<organism evidence="5 6">
    <name type="scientific">Pseudogymnoascus verrucosus</name>
    <dbReference type="NCBI Taxonomy" id="342668"/>
    <lineage>
        <taxon>Eukaryota</taxon>
        <taxon>Fungi</taxon>
        <taxon>Dikarya</taxon>
        <taxon>Ascomycota</taxon>
        <taxon>Pezizomycotina</taxon>
        <taxon>Leotiomycetes</taxon>
        <taxon>Thelebolales</taxon>
        <taxon>Thelebolaceae</taxon>
        <taxon>Pseudogymnoascus</taxon>
    </lineage>
</organism>
<accession>A0A1B8GKB2</accession>
<evidence type="ECO:0000256" key="2">
    <source>
        <dbReference type="ARBA" id="ARBA00022729"/>
    </source>
</evidence>
<gene>
    <name evidence="5" type="ORF">VE01_05731</name>
</gene>
<reference evidence="6" key="2">
    <citation type="journal article" date="2018" name="Nat. Commun.">
        <title>Extreme sensitivity to ultraviolet light in the fungal pathogen causing white-nose syndrome of bats.</title>
        <authorList>
            <person name="Palmer J.M."/>
            <person name="Drees K.P."/>
            <person name="Foster J.T."/>
            <person name="Lindner D.L."/>
        </authorList>
    </citation>
    <scope>NUCLEOTIDE SEQUENCE [LARGE SCALE GENOMIC DNA]</scope>
    <source>
        <strain evidence="6">UAMH 10579</strain>
    </source>
</reference>
<dbReference type="Gene3D" id="3.40.50.1820">
    <property type="entry name" value="alpha/beta hydrolase"/>
    <property type="match status" value="1"/>
</dbReference>
<keyword evidence="2 4" id="KW-0732">Signal</keyword>
<dbReference type="SUPFAM" id="SSF53474">
    <property type="entry name" value="alpha/beta-Hydrolases"/>
    <property type="match status" value="2"/>
</dbReference>
<dbReference type="PANTHER" id="PTHR43037">
    <property type="entry name" value="UNNAMED PRODUCT-RELATED"/>
    <property type="match status" value="1"/>
</dbReference>
<dbReference type="Pfam" id="PF10503">
    <property type="entry name" value="Esterase_PHB"/>
    <property type="match status" value="1"/>
</dbReference>
<keyword evidence="3 4" id="KW-0378">Hydrolase</keyword>
<dbReference type="EC" id="3.1.1.-" evidence="4"/>
<evidence type="ECO:0000256" key="4">
    <source>
        <dbReference type="RuleBase" id="RU367147"/>
    </source>
</evidence>
<evidence type="ECO:0000256" key="3">
    <source>
        <dbReference type="ARBA" id="ARBA00022801"/>
    </source>
</evidence>
<dbReference type="STRING" id="342668.A0A1B8GKB2"/>
<dbReference type="RefSeq" id="XP_018130004.1">
    <property type="nucleotide sequence ID" value="XM_018275191.2"/>
</dbReference>
<keyword evidence="1 4" id="KW-0719">Serine esterase</keyword>
<dbReference type="NCBIfam" id="TIGR01840">
    <property type="entry name" value="esterase_phb"/>
    <property type="match status" value="1"/>
</dbReference>
<evidence type="ECO:0000256" key="1">
    <source>
        <dbReference type="ARBA" id="ARBA00022487"/>
    </source>
</evidence>
<protein>
    <recommendedName>
        <fullName evidence="4">Carboxylic ester hydrolase</fullName>
        <ecNumber evidence="4">3.1.1.-</ecNumber>
    </recommendedName>
</protein>
<name>A0A1B8GKB2_9PEZI</name>
<keyword evidence="4" id="KW-0119">Carbohydrate metabolism</keyword>
<dbReference type="PANTHER" id="PTHR43037:SF5">
    <property type="entry name" value="FERULOYL ESTERASE"/>
    <property type="match status" value="1"/>
</dbReference>
<dbReference type="GeneID" id="28839117"/>
<feature type="signal peptide" evidence="4">
    <location>
        <begin position="1"/>
        <end position="23"/>
    </location>
</feature>
<evidence type="ECO:0000313" key="6">
    <source>
        <dbReference type="Proteomes" id="UP000091956"/>
    </source>
</evidence>
<dbReference type="InterPro" id="IPR029058">
    <property type="entry name" value="AB_hydrolase_fold"/>
</dbReference>
<sequence>MARLSALSVLVGALSLPLALVNAAANQLEKVTVNFGSNPTNVGFYIYVPTNLTSNPPVLVNPHACHGQASDAFTGSQYATLADEYGFIVIYPDSPNEADKCWDVSSSQTLSHNGGGDSLGIVSMVRYVLNKYNGDANRVFATGVSSGAMMTNVLLGSYPDVFAAGSAFAGVAFGCFAGDGYGVWSDDCATGKIIKTGKEWAAIVKAAYPGYKGYRPKMQVFHGTADTVLYPQNLQEEIKEWTTVLGLPKSPIKTVLNTPVSGWTKSIYGPTFESYSAEGVPHNIANQEPTVMAWFDLACTGTKCFSRTNCERH</sequence>
<dbReference type="InterPro" id="IPR010126">
    <property type="entry name" value="Esterase_phb"/>
</dbReference>
<dbReference type="AlphaFoldDB" id="A0A1B8GKB2"/>
<dbReference type="Proteomes" id="UP000091956">
    <property type="component" value="Unassembled WGS sequence"/>
</dbReference>